<evidence type="ECO:0000259" key="16">
    <source>
        <dbReference type="PROSITE" id="PS52035"/>
    </source>
</evidence>
<dbReference type="InterPro" id="IPR033852">
    <property type="entry name" value="CBPC1/4"/>
</dbReference>
<feature type="compositionally biased region" description="Acidic residues" evidence="15">
    <location>
        <begin position="360"/>
        <end position="379"/>
    </location>
</feature>
<dbReference type="Proteomes" id="UP000008144">
    <property type="component" value="Chromosome 4"/>
</dbReference>
<evidence type="ECO:0000256" key="7">
    <source>
        <dbReference type="ARBA" id="ARBA00022723"/>
    </source>
</evidence>
<reference evidence="17" key="2">
    <citation type="journal article" date="2008" name="Genome Biol.">
        <title>Improved genome assembly and evidence-based global gene model set for the chordate Ciona intestinalis: new insight into intron and operon populations.</title>
        <authorList>
            <person name="Satou Y."/>
            <person name="Mineta K."/>
            <person name="Ogasawara M."/>
            <person name="Sasakura Y."/>
            <person name="Shoguchi E."/>
            <person name="Ueno K."/>
            <person name="Yamada L."/>
            <person name="Matsumoto J."/>
            <person name="Wasserscheid J."/>
            <person name="Dewar K."/>
            <person name="Wiley G.B."/>
            <person name="Macmil S.L."/>
            <person name="Roe B.A."/>
            <person name="Zeller R.W."/>
            <person name="Hastings K.E."/>
            <person name="Lemaire P."/>
            <person name="Lindquist E."/>
            <person name="Endo T."/>
            <person name="Hotta K."/>
            <person name="Inaba K."/>
        </authorList>
    </citation>
    <scope>NUCLEOTIDE SEQUENCE [LARGE SCALE GENOMIC DNA]</scope>
    <source>
        <strain evidence="17">wild type</strain>
    </source>
</reference>
<accession>F6YEB1</accession>
<organism evidence="17 18">
    <name type="scientific">Ciona intestinalis</name>
    <name type="common">Transparent sea squirt</name>
    <name type="synonym">Ascidia intestinalis</name>
    <dbReference type="NCBI Taxonomy" id="7719"/>
    <lineage>
        <taxon>Eukaryota</taxon>
        <taxon>Metazoa</taxon>
        <taxon>Chordata</taxon>
        <taxon>Tunicata</taxon>
        <taxon>Ascidiacea</taxon>
        <taxon>Phlebobranchia</taxon>
        <taxon>Cionidae</taxon>
        <taxon>Ciona</taxon>
    </lineage>
</organism>
<evidence type="ECO:0000256" key="8">
    <source>
        <dbReference type="ARBA" id="ARBA00022801"/>
    </source>
</evidence>
<dbReference type="GO" id="GO:0015630">
    <property type="term" value="C:microtubule cytoskeleton"/>
    <property type="evidence" value="ECO:0000318"/>
    <property type="project" value="GO_Central"/>
</dbReference>
<protein>
    <recommendedName>
        <fullName evidence="12">tubulin-glutamate carboxypeptidase</fullName>
        <ecNumber evidence="12">3.4.17.24</ecNumber>
    </recommendedName>
</protein>
<keyword evidence="8" id="KW-0378">Hydrolase</keyword>
<keyword evidence="6" id="KW-0645">Protease</keyword>
<dbReference type="GO" id="GO:0005829">
    <property type="term" value="C:cytosol"/>
    <property type="evidence" value="ECO:0007669"/>
    <property type="project" value="UniProtKB-SubCell"/>
</dbReference>
<dbReference type="GO" id="GO:0006508">
    <property type="term" value="P:proteolysis"/>
    <property type="evidence" value="ECO:0007669"/>
    <property type="project" value="UniProtKB-KW"/>
</dbReference>
<keyword evidence="18" id="KW-1185">Reference proteome</keyword>
<dbReference type="Gene3D" id="1.25.10.10">
    <property type="entry name" value="Leucine-rich Repeat Variant"/>
    <property type="match status" value="1"/>
</dbReference>
<evidence type="ECO:0000256" key="3">
    <source>
        <dbReference type="ARBA" id="ARBA00005988"/>
    </source>
</evidence>
<feature type="active site" description="Proton donor/acceptor" evidence="14">
    <location>
        <position position="1101"/>
    </location>
</feature>
<dbReference type="Gene3D" id="2.60.40.3120">
    <property type="match status" value="1"/>
</dbReference>
<dbReference type="PROSITE" id="PS52035">
    <property type="entry name" value="PEPTIDASE_M14"/>
    <property type="match status" value="1"/>
</dbReference>
<feature type="compositionally biased region" description="Low complexity" evidence="15">
    <location>
        <begin position="385"/>
        <end position="396"/>
    </location>
</feature>
<dbReference type="OMA" id="XTNARRA"/>
<dbReference type="Ensembl" id="ENSCINT00000017113.3">
    <property type="protein sequence ID" value="ENSCINP00000017113.3"/>
    <property type="gene ID" value="ENSCING00000008835.3"/>
</dbReference>
<comment type="cofactor">
    <cofactor evidence="1">
        <name>Zn(2+)</name>
        <dbReference type="ChEBI" id="CHEBI:29105"/>
    </cofactor>
</comment>
<dbReference type="InterPro" id="IPR040626">
    <property type="entry name" value="Pepdidase_M14_N"/>
</dbReference>
<reference evidence="17" key="4">
    <citation type="submission" date="2025-09" db="UniProtKB">
        <authorList>
            <consortium name="Ensembl"/>
        </authorList>
    </citation>
    <scope>IDENTIFICATION</scope>
</reference>
<comment type="catalytic activity">
    <reaction evidence="13">
        <text>(L-glutamyl)(n+1)-gamma-L-glutamyl-L-glutamyl-[protein] + H2O = (L-glutamyl)(n)-gamma-L-glutamyl-L-glutamyl-[protein] + L-glutamate</text>
        <dbReference type="Rhea" id="RHEA:60004"/>
        <dbReference type="Rhea" id="RHEA-COMP:15519"/>
        <dbReference type="Rhea" id="RHEA-COMP:15675"/>
        <dbReference type="ChEBI" id="CHEBI:15377"/>
        <dbReference type="ChEBI" id="CHEBI:29985"/>
        <dbReference type="ChEBI" id="CHEBI:143623"/>
    </reaction>
    <physiologicalReaction direction="left-to-right" evidence="13">
        <dbReference type="Rhea" id="RHEA:60005"/>
    </physiologicalReaction>
</comment>
<evidence type="ECO:0000256" key="13">
    <source>
        <dbReference type="ARBA" id="ARBA00029302"/>
    </source>
</evidence>
<comment type="catalytic activity">
    <reaction evidence="11">
        <text>C-terminal L-alpha-aminoacyl-L-glutamyl-L-glutamyl-[tubulin] + H2O = C-terminal L-alpha-aminoacyl-L-glutamyl-[tubulin] + L-glutamate</text>
        <dbReference type="Rhea" id="RHEA:63792"/>
        <dbReference type="Rhea" id="RHEA-COMP:16435"/>
        <dbReference type="Rhea" id="RHEA-COMP:16436"/>
        <dbReference type="ChEBI" id="CHEBI:15377"/>
        <dbReference type="ChEBI" id="CHEBI:29985"/>
        <dbReference type="ChEBI" id="CHEBI:149555"/>
        <dbReference type="ChEBI" id="CHEBI:149556"/>
        <dbReference type="EC" id="3.4.17.24"/>
    </reaction>
    <physiologicalReaction direction="left-to-right" evidence="11">
        <dbReference type="Rhea" id="RHEA:63793"/>
    </physiologicalReaction>
</comment>
<dbReference type="PANTHER" id="PTHR12756:SF11">
    <property type="entry name" value="CYTOSOLIC CARBOXYPEPTIDASE 1"/>
    <property type="match status" value="1"/>
</dbReference>
<sequence>KMSAKASKAAETRSKAKSVITMLEKLNGSSNPDKEQTRYLSQKLLQIVNTKESSKKDVTCKSGLEAILLALENSQDHPTCMALVNTLAEIANEGGGSVKRLIGQDTTRVLLHMLAYLGSDVDWRLLSCILALLAKLGPKDRRFALRARLTGSLSMILSAVRSSYTHHSRAKMLQTSLTVLKLTVLNSTSNSILLGRAGAVNVLSRVVLSSGKKQPVPLKTALAVLNLLIRSSRANASRAVSLGLISSILGLHCDYHKSDIRHNRHTAIRKSFLNILKNITALKIGRKSFNEANGLLVMYNSCRDYLADKSVDPLLTVATMIIRRCQPKSRLPILNSRSTIRFRLPGMEEPDLLEGVYSLTDEEEDENVEDPPVDGEELNDNCQPSDTSASKSSTATSDVNRDTFKSFSYNRSDLKMYEDFFPELQDFKVDKTNKLNKKVLIGWYLVNKVSKNDPKCTLNHSPDLTKLSNSWEVPCDVSDVTKTFADVIKVVDDSEKQGVGHHIYFVYYNNCFVTKYVLFYPPDSSTINGDMMTLPITNNIFSHDNSPSMLSKLKNNDHSGIKQCLLSFLAKVTHAVSGISIGALKPKTFETDLFDLRSISIVLDHNSHYELAQKLAQSTISVKEEINKLSLADEYGSVPMTKSEHQVNKRNRLIKSKLLDDLARSLFPDDVINDVIYSCDDVTPGNPVTSYNLKFDSKFESGNLRAAVQVREFEYDLVLNSDCNSLHHYQWFYFEVSNMKMSQTYRFNIVNCEKKGSLINEGMQPVMYSMVEAKQGRPCWRRVGHDTCYYRNHFLRSKTTASTGKNRTYFTLSFTVNFQYVDDVCYFAYHYPYTYTQLKVDLQNLMSNIDTSTMYVRQQTLCNTLSGNSVPVLTITSMPISDNAGSAIEAVHELRSRPYIFLSARVHPGETNASWTMRGTLKLLLTPPASQDQPEDIRIIASIAEDLRKSYIFKIIPMLNPDGVINGHHRCSLSGEDLNRTWLDPNPQFFPTIYHTKGLLQYLQSIQKAPLVYCDYHGHSRKMNVFMYGCSHKDSAAAGETSTTVGGPDDTGFKTLPKLLNHFAPSFSLKGCSYVVEKSKVTTARVVVWKEIGVARSYTMESTYCGCDQGRYRGLQVGTKELEEMGARFVEVLLHLK</sequence>
<evidence type="ECO:0000256" key="9">
    <source>
        <dbReference type="ARBA" id="ARBA00022833"/>
    </source>
</evidence>
<keyword evidence="5" id="KW-0121">Carboxypeptidase</keyword>
<evidence type="ECO:0000256" key="14">
    <source>
        <dbReference type="PROSITE-ProRule" id="PRU01379"/>
    </source>
</evidence>
<evidence type="ECO:0000256" key="12">
    <source>
        <dbReference type="ARBA" id="ARBA00026108"/>
    </source>
</evidence>
<dbReference type="HOGENOM" id="CLU_007391_0_0_1"/>
<evidence type="ECO:0000256" key="4">
    <source>
        <dbReference type="ARBA" id="ARBA00022490"/>
    </source>
</evidence>
<dbReference type="STRING" id="7719.ENSCINP00000017113"/>
<dbReference type="PANTHER" id="PTHR12756">
    <property type="entry name" value="CYTOSOLIC CARBOXYPEPTIDASE"/>
    <property type="match status" value="1"/>
</dbReference>
<dbReference type="GO" id="GO:0008270">
    <property type="term" value="F:zinc ion binding"/>
    <property type="evidence" value="ECO:0007669"/>
    <property type="project" value="InterPro"/>
</dbReference>
<dbReference type="GO" id="GO:0005737">
    <property type="term" value="C:cytoplasm"/>
    <property type="evidence" value="ECO:0000318"/>
    <property type="project" value="GO_Central"/>
</dbReference>
<evidence type="ECO:0000256" key="1">
    <source>
        <dbReference type="ARBA" id="ARBA00001947"/>
    </source>
</evidence>
<keyword evidence="4" id="KW-0963">Cytoplasm</keyword>
<dbReference type="InParanoid" id="F6YEB1"/>
<feature type="domain" description="Peptidase M14" evidence="16">
    <location>
        <begin position="831"/>
        <end position="1137"/>
    </location>
</feature>
<dbReference type="Pfam" id="PF25571">
    <property type="entry name" value="TPR_CCP1_N"/>
    <property type="match status" value="1"/>
</dbReference>
<dbReference type="InterPro" id="IPR011989">
    <property type="entry name" value="ARM-like"/>
</dbReference>
<dbReference type="Pfam" id="PF00246">
    <property type="entry name" value="Peptidase_M14"/>
    <property type="match status" value="1"/>
</dbReference>
<evidence type="ECO:0000313" key="18">
    <source>
        <dbReference type="Proteomes" id="UP000008144"/>
    </source>
</evidence>
<dbReference type="SUPFAM" id="SSF48371">
    <property type="entry name" value="ARM repeat"/>
    <property type="match status" value="1"/>
</dbReference>
<dbReference type="InterPro" id="IPR050821">
    <property type="entry name" value="Cytosolic_carboxypeptidase"/>
</dbReference>
<evidence type="ECO:0000256" key="11">
    <source>
        <dbReference type="ARBA" id="ARBA00024524"/>
    </source>
</evidence>
<comment type="subcellular location">
    <subcellularLocation>
        <location evidence="2">Cytoplasm</location>
        <location evidence="2">Cytosol</location>
    </subcellularLocation>
</comment>
<evidence type="ECO:0000313" key="17">
    <source>
        <dbReference type="Ensembl" id="ENSCINP00000017113.3"/>
    </source>
</evidence>
<dbReference type="Gene3D" id="3.40.630.10">
    <property type="entry name" value="Zn peptidases"/>
    <property type="match status" value="1"/>
</dbReference>
<dbReference type="Pfam" id="PF18027">
    <property type="entry name" value="Pepdidase_M14_N"/>
    <property type="match status" value="1"/>
</dbReference>
<dbReference type="FunCoup" id="F6YEB1">
    <property type="interactions" value="3"/>
</dbReference>
<keyword evidence="7" id="KW-0479">Metal-binding</keyword>
<evidence type="ECO:0000256" key="6">
    <source>
        <dbReference type="ARBA" id="ARBA00022670"/>
    </source>
</evidence>
<reference evidence="18" key="1">
    <citation type="journal article" date="2002" name="Science">
        <title>The draft genome of Ciona intestinalis: insights into chordate and vertebrate origins.</title>
        <authorList>
            <person name="Dehal P."/>
            <person name="Satou Y."/>
            <person name="Campbell R.K."/>
            <person name="Chapman J."/>
            <person name="Degnan B."/>
            <person name="De Tomaso A."/>
            <person name="Davidson B."/>
            <person name="Di Gregorio A."/>
            <person name="Gelpke M."/>
            <person name="Goodstein D.M."/>
            <person name="Harafuji N."/>
            <person name="Hastings K.E."/>
            <person name="Ho I."/>
            <person name="Hotta K."/>
            <person name="Huang W."/>
            <person name="Kawashima T."/>
            <person name="Lemaire P."/>
            <person name="Martinez D."/>
            <person name="Meinertzhagen I.A."/>
            <person name="Necula S."/>
            <person name="Nonaka M."/>
            <person name="Putnam N."/>
            <person name="Rash S."/>
            <person name="Saiga H."/>
            <person name="Satake M."/>
            <person name="Terry A."/>
            <person name="Yamada L."/>
            <person name="Wang H.G."/>
            <person name="Awazu S."/>
            <person name="Azumi K."/>
            <person name="Boore J."/>
            <person name="Branno M."/>
            <person name="Chin-Bow S."/>
            <person name="DeSantis R."/>
            <person name="Doyle S."/>
            <person name="Francino P."/>
            <person name="Keys D.N."/>
            <person name="Haga S."/>
            <person name="Hayashi H."/>
            <person name="Hino K."/>
            <person name="Imai K.S."/>
            <person name="Inaba K."/>
            <person name="Kano S."/>
            <person name="Kobayashi K."/>
            <person name="Kobayashi M."/>
            <person name="Lee B.I."/>
            <person name="Makabe K.W."/>
            <person name="Manohar C."/>
            <person name="Matassi G."/>
            <person name="Medina M."/>
            <person name="Mochizuki Y."/>
            <person name="Mount S."/>
            <person name="Morishita T."/>
            <person name="Miura S."/>
            <person name="Nakayama A."/>
            <person name="Nishizaka S."/>
            <person name="Nomoto H."/>
            <person name="Ohta F."/>
            <person name="Oishi K."/>
            <person name="Rigoutsos I."/>
            <person name="Sano M."/>
            <person name="Sasaki A."/>
            <person name="Sasakura Y."/>
            <person name="Shoguchi E."/>
            <person name="Shin-i T."/>
            <person name="Spagnuolo A."/>
            <person name="Stainier D."/>
            <person name="Suzuki M.M."/>
            <person name="Tassy O."/>
            <person name="Takatori N."/>
            <person name="Tokuoka M."/>
            <person name="Yagi K."/>
            <person name="Yoshizaki F."/>
            <person name="Wada S."/>
            <person name="Zhang C."/>
            <person name="Hyatt P.D."/>
            <person name="Larimer F."/>
            <person name="Detter C."/>
            <person name="Doggett N."/>
            <person name="Glavina T."/>
            <person name="Hawkins T."/>
            <person name="Richardson P."/>
            <person name="Lucas S."/>
            <person name="Kohara Y."/>
            <person name="Levine M."/>
            <person name="Satoh N."/>
            <person name="Rokhsar D.S."/>
        </authorList>
    </citation>
    <scope>NUCLEOTIDE SEQUENCE [LARGE SCALE GENOMIC DNA]</scope>
</reference>
<evidence type="ECO:0000256" key="10">
    <source>
        <dbReference type="ARBA" id="ARBA00023049"/>
    </source>
</evidence>
<keyword evidence="10" id="KW-0482">Metalloprotease</keyword>
<dbReference type="GO" id="GO:0004181">
    <property type="term" value="F:metallocarboxypeptidase activity"/>
    <property type="evidence" value="ECO:0000318"/>
    <property type="project" value="GO_Central"/>
</dbReference>
<dbReference type="SUPFAM" id="SSF53187">
    <property type="entry name" value="Zn-dependent exopeptidases"/>
    <property type="match status" value="1"/>
</dbReference>
<dbReference type="GeneTree" id="ENSGT00940000173340"/>
<evidence type="ECO:0000256" key="5">
    <source>
        <dbReference type="ARBA" id="ARBA00022645"/>
    </source>
</evidence>
<proteinExistence type="inferred from homology"/>
<dbReference type="GO" id="GO:0015631">
    <property type="term" value="F:tubulin binding"/>
    <property type="evidence" value="ECO:0000318"/>
    <property type="project" value="GO_Central"/>
</dbReference>
<dbReference type="EC" id="3.4.17.24" evidence="12"/>
<dbReference type="AlphaFoldDB" id="F6YEB1"/>
<comment type="similarity">
    <text evidence="3 14">Belongs to the peptidase M14 family.</text>
</comment>
<dbReference type="InterPro" id="IPR016024">
    <property type="entry name" value="ARM-type_fold"/>
</dbReference>
<evidence type="ECO:0000256" key="15">
    <source>
        <dbReference type="SAM" id="MobiDB-lite"/>
    </source>
</evidence>
<feature type="region of interest" description="Disordered" evidence="15">
    <location>
        <begin position="360"/>
        <end position="396"/>
    </location>
</feature>
<evidence type="ECO:0000256" key="2">
    <source>
        <dbReference type="ARBA" id="ARBA00004514"/>
    </source>
</evidence>
<dbReference type="CDD" id="cd06906">
    <property type="entry name" value="M14_Nna1"/>
    <property type="match status" value="1"/>
</dbReference>
<keyword evidence="9" id="KW-0862">Zinc</keyword>
<reference evidence="17" key="3">
    <citation type="submission" date="2025-08" db="UniProtKB">
        <authorList>
            <consortium name="Ensembl"/>
        </authorList>
    </citation>
    <scope>IDENTIFICATION</scope>
</reference>
<dbReference type="InterPro" id="IPR000834">
    <property type="entry name" value="Peptidase_M14"/>
</dbReference>
<name>F6YEB1_CIOIN</name>
<dbReference type="EMBL" id="EAAA01002020">
    <property type="status" value="NOT_ANNOTATED_CDS"/>
    <property type="molecule type" value="Genomic_DNA"/>
</dbReference>